<sequence>MLDMTTTGTMHRESESWSRICKRITCLWALFVFLSYQNVADAATTYNRNAQTAARTSPTITTGGKTSTRRVMEPAFANAGTTPGIEIWRIENFKPVAYPKSDYGKFYTGDSYVILHTKERNGVLSWDIHFWLGTQTSQDEAGSAAILTVTLDDQLGGDPVQHREVQEHESQMFLNYFKSGVRYLPGGVSSGFSHVDRNAFEKKLFQIKGKRNIRVKQVDLTIAAMNKGDCFILDAGNDIYVYVGAKSKRTERLKAISAANLIRDQDHGGRSRIHMIDETSSEVEVQNFFTALGNGSPAAVPDESAGGDDEQFETAEARSVTLYRVSDRSGKMEIQAIAQKPLLQNQLDTSDCFILDTVDANLFVWIGKQCNKKEKDESMSKAQGFLTSKHYPGWTHVERIVEGAEPSIFRQYFQTWQGTGELHPRLIRSAAAKPTPLAEKSGGEIPEFMPDDGSGQVEIFRVENFELVPVDPENYGKFFGGDSYIIKYHSTDGKWIIYIWQGKNSSLDEKAASAIHAVQIDNELGGKAIQIRAIQDNEPKHFLHIFKGKLIVFLGGHASGFKNIKDHDTYVQGETRMYRVRGTSDEDVRASQQPPSAKSLESDDVFIVENDNNAWLWFGKDSDEVEKTLAHGFAERLAPGAAPIVVAEGEEPAEFWDALGGRTPYNTHFKATKQMVTEPKLYHIHVQANGRIQYEEIYDFEQEDLDEDDVMVLDSLEEIFVWIGKDATEFEIKEVQKKLEQHLKTKHREDAVVITVKQGEEPELFTSMFPAWDPNLLSTAPAYEAAKQKLAEANKSIED</sequence>
<dbReference type="GO" id="GO:0005737">
    <property type="term" value="C:cytoplasm"/>
    <property type="evidence" value="ECO:0007669"/>
    <property type="project" value="TreeGrafter"/>
</dbReference>
<accession>A0A8K0C6M3</accession>
<evidence type="ECO:0000256" key="7">
    <source>
        <dbReference type="ARBA" id="ARBA00023212"/>
    </source>
</evidence>
<evidence type="ECO:0000313" key="11">
    <source>
        <dbReference type="Proteomes" id="UP000801492"/>
    </source>
</evidence>
<keyword evidence="4" id="KW-0677">Repeat</keyword>
<feature type="domain" description="Gelsolin-like" evidence="9">
    <location>
        <begin position="588"/>
        <end position="656"/>
    </location>
</feature>
<dbReference type="Pfam" id="PF00626">
    <property type="entry name" value="Gelsolin"/>
    <property type="match status" value="6"/>
</dbReference>
<dbReference type="Proteomes" id="UP000801492">
    <property type="component" value="Unassembled WGS sequence"/>
</dbReference>
<dbReference type="FunFam" id="3.40.20.10:FF:000001">
    <property type="entry name" value="Gelsolin"/>
    <property type="match status" value="1"/>
</dbReference>
<evidence type="ECO:0000256" key="8">
    <source>
        <dbReference type="ARBA" id="ARBA00055420"/>
    </source>
</evidence>
<dbReference type="GO" id="GO:0015629">
    <property type="term" value="C:actin cytoskeleton"/>
    <property type="evidence" value="ECO:0007669"/>
    <property type="project" value="TreeGrafter"/>
</dbReference>
<evidence type="ECO:0000256" key="3">
    <source>
        <dbReference type="ARBA" id="ARBA00022490"/>
    </source>
</evidence>
<feature type="domain" description="Gelsolin-like" evidence="9">
    <location>
        <begin position="464"/>
        <end position="543"/>
    </location>
</feature>
<dbReference type="InterPro" id="IPR007123">
    <property type="entry name" value="Gelsolin-like_dom"/>
</dbReference>
<comment type="similarity">
    <text evidence="2">Belongs to the villin/gelsolin family.</text>
</comment>
<dbReference type="GO" id="GO:0005546">
    <property type="term" value="F:phosphatidylinositol-4,5-bisphosphate binding"/>
    <property type="evidence" value="ECO:0007669"/>
    <property type="project" value="TreeGrafter"/>
</dbReference>
<dbReference type="CDD" id="cd11292">
    <property type="entry name" value="gelsolin_S3_like"/>
    <property type="match status" value="1"/>
</dbReference>
<reference evidence="10" key="1">
    <citation type="submission" date="2019-08" db="EMBL/GenBank/DDBJ databases">
        <title>The genome of the North American firefly Photinus pyralis.</title>
        <authorList>
            <consortium name="Photinus pyralis genome working group"/>
            <person name="Fallon T.R."/>
            <person name="Sander Lower S.E."/>
            <person name="Weng J.-K."/>
        </authorList>
    </citation>
    <scope>NUCLEOTIDE SEQUENCE</scope>
    <source>
        <strain evidence="10">TRF0915ILg1</strain>
        <tissue evidence="10">Whole body</tissue>
    </source>
</reference>
<comment type="function">
    <text evidence="8">Calcium-regulated, actin-modulating protein that binds to the plus (or barbed) ends of actin monomers or filaments, preventing monomer exchange (end-blocking or capping). It can promote the assembly of monomers into filaments (nucleation) as well as sever filaments already formed.</text>
</comment>
<keyword evidence="7" id="KW-0206">Cytoskeleton</keyword>
<name>A0A8K0C6M3_IGNLU</name>
<dbReference type="CDD" id="cd11289">
    <property type="entry name" value="gelsolin_S2_like"/>
    <property type="match status" value="1"/>
</dbReference>
<dbReference type="PANTHER" id="PTHR11977">
    <property type="entry name" value="VILLIN"/>
    <property type="match status" value="1"/>
</dbReference>
<dbReference type="GO" id="GO:0051015">
    <property type="term" value="F:actin filament binding"/>
    <property type="evidence" value="ECO:0007669"/>
    <property type="project" value="InterPro"/>
</dbReference>
<dbReference type="EMBL" id="VTPC01091249">
    <property type="protein sequence ID" value="KAF2878973.1"/>
    <property type="molecule type" value="Genomic_DNA"/>
</dbReference>
<proteinExistence type="inferred from homology"/>
<evidence type="ECO:0000313" key="10">
    <source>
        <dbReference type="EMBL" id="KAF2878973.1"/>
    </source>
</evidence>
<dbReference type="AlphaFoldDB" id="A0A8K0C6M3"/>
<keyword evidence="5" id="KW-0106">Calcium</keyword>
<dbReference type="GO" id="GO:0051014">
    <property type="term" value="P:actin filament severing"/>
    <property type="evidence" value="ECO:0007669"/>
    <property type="project" value="TreeGrafter"/>
</dbReference>
<evidence type="ECO:0000256" key="6">
    <source>
        <dbReference type="ARBA" id="ARBA00023203"/>
    </source>
</evidence>
<evidence type="ECO:0000256" key="2">
    <source>
        <dbReference type="ARBA" id="ARBA00008418"/>
    </source>
</evidence>
<dbReference type="InterPro" id="IPR029006">
    <property type="entry name" value="ADF-H/Gelsolin-like_dom_sf"/>
</dbReference>
<feature type="domain" description="Gelsolin-like" evidence="9">
    <location>
        <begin position="212"/>
        <end position="277"/>
    </location>
</feature>
<evidence type="ECO:0000256" key="5">
    <source>
        <dbReference type="ARBA" id="ARBA00022837"/>
    </source>
</evidence>
<dbReference type="PRINTS" id="PR00597">
    <property type="entry name" value="GELSOLIN"/>
</dbReference>
<dbReference type="GO" id="GO:0051016">
    <property type="term" value="P:barbed-end actin filament capping"/>
    <property type="evidence" value="ECO:0007669"/>
    <property type="project" value="TreeGrafter"/>
</dbReference>
<dbReference type="SUPFAM" id="SSF55753">
    <property type="entry name" value="Actin depolymerizing proteins"/>
    <property type="match status" value="6"/>
</dbReference>
<feature type="domain" description="Gelsolin-like" evidence="9">
    <location>
        <begin position="93"/>
        <end position="174"/>
    </location>
</feature>
<dbReference type="CDD" id="cd11288">
    <property type="entry name" value="gelsolin_S5_like"/>
    <property type="match status" value="1"/>
</dbReference>
<dbReference type="OrthoDB" id="6375767at2759"/>
<organism evidence="10 11">
    <name type="scientific">Ignelater luminosus</name>
    <name type="common">Cucubano</name>
    <name type="synonym">Pyrophorus luminosus</name>
    <dbReference type="NCBI Taxonomy" id="2038154"/>
    <lineage>
        <taxon>Eukaryota</taxon>
        <taxon>Metazoa</taxon>
        <taxon>Ecdysozoa</taxon>
        <taxon>Arthropoda</taxon>
        <taxon>Hexapoda</taxon>
        <taxon>Insecta</taxon>
        <taxon>Pterygota</taxon>
        <taxon>Neoptera</taxon>
        <taxon>Endopterygota</taxon>
        <taxon>Coleoptera</taxon>
        <taxon>Polyphaga</taxon>
        <taxon>Elateriformia</taxon>
        <taxon>Elateroidea</taxon>
        <taxon>Elateridae</taxon>
        <taxon>Agrypninae</taxon>
        <taxon>Pyrophorini</taxon>
        <taxon>Ignelater</taxon>
    </lineage>
</organism>
<dbReference type="CDD" id="cd11293">
    <property type="entry name" value="gelsolin_S4_like"/>
    <property type="match status" value="1"/>
</dbReference>
<evidence type="ECO:0000259" key="9">
    <source>
        <dbReference type="Pfam" id="PF00626"/>
    </source>
</evidence>
<feature type="domain" description="Gelsolin-like" evidence="9">
    <location>
        <begin position="699"/>
        <end position="765"/>
    </location>
</feature>
<dbReference type="PANTHER" id="PTHR11977:SF123">
    <property type="entry name" value="GELSOLIN"/>
    <property type="match status" value="1"/>
</dbReference>
<dbReference type="GO" id="GO:0008154">
    <property type="term" value="P:actin polymerization or depolymerization"/>
    <property type="evidence" value="ECO:0007669"/>
    <property type="project" value="TreeGrafter"/>
</dbReference>
<comment type="caution">
    <text evidence="10">The sequence shown here is derived from an EMBL/GenBank/DDBJ whole genome shotgun (WGS) entry which is preliminary data.</text>
</comment>
<protein>
    <recommendedName>
        <fullName evidence="9">Gelsolin-like domain-containing protein</fullName>
    </recommendedName>
</protein>
<dbReference type="SMART" id="SM00262">
    <property type="entry name" value="GEL"/>
    <property type="match status" value="6"/>
</dbReference>
<dbReference type="Gene3D" id="3.40.20.10">
    <property type="entry name" value="Severin"/>
    <property type="match status" value="6"/>
</dbReference>
<keyword evidence="11" id="KW-1185">Reference proteome</keyword>
<keyword evidence="6" id="KW-0009">Actin-binding</keyword>
<feature type="domain" description="Gelsolin-like" evidence="9">
    <location>
        <begin position="341"/>
        <end position="409"/>
    </location>
</feature>
<keyword evidence="3" id="KW-0963">Cytoplasm</keyword>
<evidence type="ECO:0000256" key="1">
    <source>
        <dbReference type="ARBA" id="ARBA00004245"/>
    </source>
</evidence>
<comment type="subcellular location">
    <subcellularLocation>
        <location evidence="1">Cytoplasm</location>
        <location evidence="1">Cytoskeleton</location>
    </subcellularLocation>
</comment>
<dbReference type="FunFam" id="3.40.20.10:FF:000002">
    <property type="entry name" value="Gelsolin"/>
    <property type="match status" value="1"/>
</dbReference>
<dbReference type="CDD" id="cd11290">
    <property type="entry name" value="gelsolin_S1_like"/>
    <property type="match status" value="1"/>
</dbReference>
<evidence type="ECO:0000256" key="4">
    <source>
        <dbReference type="ARBA" id="ARBA00022737"/>
    </source>
</evidence>
<dbReference type="InterPro" id="IPR007122">
    <property type="entry name" value="Villin/Gelsolin"/>
</dbReference>
<gene>
    <name evidence="10" type="ORF">ILUMI_27183</name>
</gene>